<dbReference type="SUPFAM" id="SSF53137">
    <property type="entry name" value="Translational machinery components"/>
    <property type="match status" value="1"/>
</dbReference>
<comment type="similarity">
    <text evidence="1 7">Belongs to the universal ribosomal protein uL18 family.</text>
</comment>
<protein>
    <recommendedName>
        <fullName evidence="6 7">Large ribosomal subunit protein uL18</fullName>
    </recommendedName>
</protein>
<dbReference type="InterPro" id="IPR004389">
    <property type="entry name" value="Ribosomal_uL18_bac-type"/>
</dbReference>
<dbReference type="EMBL" id="LCDD01000030">
    <property type="protein sequence ID" value="KKS45715.1"/>
    <property type="molecule type" value="Genomic_DNA"/>
</dbReference>
<sequence>MNRKILLARKNKSKSIILAGHKGTAKRPRLSVFRSNRYIYAQLVDDESGKTLVSASEKEIVRDKKPESTKKSATARLVGGLLAEKSIKKNIKKAIFDRRDYHYHGRVKQLAEGAREKGLQI</sequence>
<dbReference type="GO" id="GO:0005737">
    <property type="term" value="C:cytoplasm"/>
    <property type="evidence" value="ECO:0007669"/>
    <property type="project" value="UniProtKB-ARBA"/>
</dbReference>
<name>A0A0G0ZAJ0_9BACT</name>
<evidence type="ECO:0000256" key="1">
    <source>
        <dbReference type="ARBA" id="ARBA00007116"/>
    </source>
</evidence>
<evidence type="ECO:0000256" key="4">
    <source>
        <dbReference type="ARBA" id="ARBA00022980"/>
    </source>
</evidence>
<dbReference type="GO" id="GO:0006412">
    <property type="term" value="P:translation"/>
    <property type="evidence" value="ECO:0007669"/>
    <property type="project" value="UniProtKB-UniRule"/>
</dbReference>
<dbReference type="Proteomes" id="UP000034320">
    <property type="component" value="Unassembled WGS sequence"/>
</dbReference>
<proteinExistence type="inferred from homology"/>
<evidence type="ECO:0000256" key="3">
    <source>
        <dbReference type="ARBA" id="ARBA00022884"/>
    </source>
</evidence>
<organism evidence="8 9">
    <name type="scientific">Candidatus Gottesmanbacteria bacterium GW2011_GWA2_42_18</name>
    <dbReference type="NCBI Taxonomy" id="1618442"/>
    <lineage>
        <taxon>Bacteria</taxon>
        <taxon>Candidatus Gottesmaniibacteriota</taxon>
    </lineage>
</organism>
<dbReference type="GO" id="GO:1990904">
    <property type="term" value="C:ribonucleoprotein complex"/>
    <property type="evidence" value="ECO:0007669"/>
    <property type="project" value="UniProtKB-KW"/>
</dbReference>
<dbReference type="GO" id="GO:0008097">
    <property type="term" value="F:5S rRNA binding"/>
    <property type="evidence" value="ECO:0007669"/>
    <property type="project" value="TreeGrafter"/>
</dbReference>
<comment type="subunit">
    <text evidence="7">Part of the 50S ribosomal subunit; part of the 5S rRNA/L5/L18/L25 subcomplex. Contacts the 5S and 23S rRNAs.</text>
</comment>
<gene>
    <name evidence="7" type="primary">rplR</name>
    <name evidence="8" type="ORF">UV09_C0030G0004</name>
</gene>
<evidence type="ECO:0000256" key="5">
    <source>
        <dbReference type="ARBA" id="ARBA00023274"/>
    </source>
</evidence>
<dbReference type="GO" id="GO:0005840">
    <property type="term" value="C:ribosome"/>
    <property type="evidence" value="ECO:0007669"/>
    <property type="project" value="UniProtKB-KW"/>
</dbReference>
<dbReference type="AlphaFoldDB" id="A0A0G0ZAJ0"/>
<dbReference type="Pfam" id="PF00861">
    <property type="entry name" value="Ribosomal_L18p"/>
    <property type="match status" value="1"/>
</dbReference>
<evidence type="ECO:0000256" key="6">
    <source>
        <dbReference type="ARBA" id="ARBA00035197"/>
    </source>
</evidence>
<dbReference type="CDD" id="cd00432">
    <property type="entry name" value="Ribosomal_L18_L5e"/>
    <property type="match status" value="1"/>
</dbReference>
<dbReference type="InterPro" id="IPR057268">
    <property type="entry name" value="Ribosomal_L18"/>
</dbReference>
<dbReference type="PATRIC" id="fig|1618442.3.peg.1100"/>
<evidence type="ECO:0000313" key="9">
    <source>
        <dbReference type="Proteomes" id="UP000034320"/>
    </source>
</evidence>
<dbReference type="InterPro" id="IPR005484">
    <property type="entry name" value="Ribosomal_uL18_bac/plant/anim"/>
</dbReference>
<dbReference type="GO" id="GO:0003735">
    <property type="term" value="F:structural constituent of ribosome"/>
    <property type="evidence" value="ECO:0007669"/>
    <property type="project" value="InterPro"/>
</dbReference>
<dbReference type="HAMAP" id="MF_01337_B">
    <property type="entry name" value="Ribosomal_uL18_B"/>
    <property type="match status" value="1"/>
</dbReference>
<reference evidence="8 9" key="1">
    <citation type="journal article" date="2015" name="Nature">
        <title>rRNA introns, odd ribosomes, and small enigmatic genomes across a large radiation of phyla.</title>
        <authorList>
            <person name="Brown C.T."/>
            <person name="Hug L.A."/>
            <person name="Thomas B.C."/>
            <person name="Sharon I."/>
            <person name="Castelle C.J."/>
            <person name="Singh A."/>
            <person name="Wilkins M.J."/>
            <person name="Williams K.H."/>
            <person name="Banfield J.F."/>
        </authorList>
    </citation>
    <scope>NUCLEOTIDE SEQUENCE [LARGE SCALE GENOMIC DNA]</scope>
</reference>
<keyword evidence="2 7" id="KW-0699">rRNA-binding</keyword>
<keyword evidence="5 7" id="KW-0687">Ribonucleoprotein</keyword>
<comment type="caution">
    <text evidence="8">The sequence shown here is derived from an EMBL/GenBank/DDBJ whole genome shotgun (WGS) entry which is preliminary data.</text>
</comment>
<keyword evidence="4 7" id="KW-0689">Ribosomal protein</keyword>
<evidence type="ECO:0000313" key="8">
    <source>
        <dbReference type="EMBL" id="KKS45715.1"/>
    </source>
</evidence>
<keyword evidence="3 7" id="KW-0694">RNA-binding</keyword>
<dbReference type="NCBIfam" id="TIGR00060">
    <property type="entry name" value="L18_bact"/>
    <property type="match status" value="1"/>
</dbReference>
<accession>A0A0G0ZAJ0</accession>
<dbReference type="Gene3D" id="3.30.420.100">
    <property type="match status" value="1"/>
</dbReference>
<evidence type="ECO:0000256" key="2">
    <source>
        <dbReference type="ARBA" id="ARBA00022730"/>
    </source>
</evidence>
<comment type="function">
    <text evidence="7">This is one of the proteins that bind and probably mediate the attachment of the 5S RNA into the large ribosomal subunit, where it forms part of the central protuberance.</text>
</comment>
<dbReference type="PANTHER" id="PTHR12899:SF3">
    <property type="entry name" value="LARGE RIBOSOMAL SUBUNIT PROTEIN UL18M"/>
    <property type="match status" value="1"/>
</dbReference>
<dbReference type="PANTHER" id="PTHR12899">
    <property type="entry name" value="39S RIBOSOMAL PROTEIN L18, MITOCHONDRIAL"/>
    <property type="match status" value="1"/>
</dbReference>
<evidence type="ECO:0000256" key="7">
    <source>
        <dbReference type="HAMAP-Rule" id="MF_01337"/>
    </source>
</evidence>